<name>A0ABT2FZQ9_9CORY</name>
<feature type="compositionally biased region" description="Polar residues" evidence="1">
    <location>
        <begin position="187"/>
        <end position="196"/>
    </location>
</feature>
<evidence type="ECO:0000313" key="2">
    <source>
        <dbReference type="EMBL" id="MCS5480730.1"/>
    </source>
</evidence>
<dbReference type="Gene3D" id="3.60.20.10">
    <property type="entry name" value="Glutamine Phosphoribosylpyrophosphate, subunit 1, domain 1"/>
    <property type="match status" value="1"/>
</dbReference>
<organism evidence="2 3">
    <name type="scientific">Corynebacterium lemuris</name>
    <dbReference type="NCBI Taxonomy" id="1859292"/>
    <lineage>
        <taxon>Bacteria</taxon>
        <taxon>Bacillati</taxon>
        <taxon>Actinomycetota</taxon>
        <taxon>Actinomycetes</taxon>
        <taxon>Mycobacteriales</taxon>
        <taxon>Corynebacteriaceae</taxon>
        <taxon>Corynebacterium</taxon>
    </lineage>
</organism>
<reference evidence="2 3" key="1">
    <citation type="submission" date="2022-08" db="EMBL/GenBank/DDBJ databases">
        <title>YIM 101645 draft genome.</title>
        <authorList>
            <person name="Chen X."/>
        </authorList>
    </citation>
    <scope>NUCLEOTIDE SEQUENCE [LARGE SCALE GENOMIC DNA]</scope>
    <source>
        <strain evidence="2 3">YIM 101645</strain>
    </source>
</reference>
<comment type="caution">
    <text evidence="2">The sequence shown here is derived from an EMBL/GenBank/DDBJ whole genome shotgun (WGS) entry which is preliminary data.</text>
</comment>
<protein>
    <recommendedName>
        <fullName evidence="4">Glutamine amidotransferase type-2 domain-containing protein</fullName>
    </recommendedName>
</protein>
<dbReference type="SUPFAM" id="SSF56235">
    <property type="entry name" value="N-terminal nucleophile aminohydrolases (Ntn hydrolases)"/>
    <property type="match status" value="1"/>
</dbReference>
<dbReference type="InterPro" id="IPR029055">
    <property type="entry name" value="Ntn_hydrolases_N"/>
</dbReference>
<sequence>MTCIIRGSGEKGSRRETAHPRVVLAARRPWQSSAAVLPRPGRRTGLGTFDEDSCPRAEKAPVATYRDTDFARQTRHPSSSTFRAHLPYGPGAPVALATRTFEIDGRLCAHNGIVGDLPLLRQHLGAGLGRAQGETDSEHVFALITGETPRAGREGAGLRGESAHRHSAGDVGGAGIGDPRAAPAGQQAPTGLGVSS</sequence>
<gene>
    <name evidence="2" type="ORF">NYP18_13880</name>
</gene>
<keyword evidence="3" id="KW-1185">Reference proteome</keyword>
<evidence type="ECO:0000313" key="3">
    <source>
        <dbReference type="Proteomes" id="UP001205965"/>
    </source>
</evidence>
<dbReference type="RefSeq" id="WP_259428790.1">
    <property type="nucleotide sequence ID" value="NZ_JANWTC010000017.1"/>
</dbReference>
<dbReference type="EMBL" id="JANWTC010000017">
    <property type="protein sequence ID" value="MCS5480730.1"/>
    <property type="molecule type" value="Genomic_DNA"/>
</dbReference>
<feature type="region of interest" description="Disordered" evidence="1">
    <location>
        <begin position="146"/>
        <end position="196"/>
    </location>
</feature>
<dbReference type="Proteomes" id="UP001205965">
    <property type="component" value="Unassembled WGS sequence"/>
</dbReference>
<accession>A0ABT2FZQ9</accession>
<evidence type="ECO:0008006" key="4">
    <source>
        <dbReference type="Google" id="ProtNLM"/>
    </source>
</evidence>
<evidence type="ECO:0000256" key="1">
    <source>
        <dbReference type="SAM" id="MobiDB-lite"/>
    </source>
</evidence>
<proteinExistence type="predicted"/>